<evidence type="ECO:0000259" key="5">
    <source>
        <dbReference type="Pfam" id="PF04542"/>
    </source>
</evidence>
<evidence type="ECO:0000313" key="8">
    <source>
        <dbReference type="Proteomes" id="UP000297741"/>
    </source>
</evidence>
<dbReference type="SUPFAM" id="SSF88946">
    <property type="entry name" value="Sigma2 domain of RNA polymerase sigma factors"/>
    <property type="match status" value="1"/>
</dbReference>
<evidence type="ECO:0000256" key="1">
    <source>
        <dbReference type="ARBA" id="ARBA00010641"/>
    </source>
</evidence>
<dbReference type="PANTHER" id="PTHR43133">
    <property type="entry name" value="RNA POLYMERASE ECF-TYPE SIGMA FACTO"/>
    <property type="match status" value="1"/>
</dbReference>
<keyword evidence="8" id="KW-1185">Reference proteome</keyword>
<dbReference type="InterPro" id="IPR013325">
    <property type="entry name" value="RNA_pol_sigma_r2"/>
</dbReference>
<evidence type="ECO:0000313" key="7">
    <source>
        <dbReference type="EMBL" id="TGD44557.1"/>
    </source>
</evidence>
<keyword evidence="4" id="KW-0804">Transcription</keyword>
<gene>
    <name evidence="7" type="ORF">EEB11_02920</name>
</gene>
<dbReference type="Proteomes" id="UP000297741">
    <property type="component" value="Unassembled WGS sequence"/>
</dbReference>
<evidence type="ECO:0000256" key="4">
    <source>
        <dbReference type="ARBA" id="ARBA00023163"/>
    </source>
</evidence>
<proteinExistence type="inferred from homology"/>
<reference evidence="7 8" key="1">
    <citation type="submission" date="2018-11" db="EMBL/GenBank/DDBJ databases">
        <title>Tabrizicola sp. isolated from sediment of alpine lake.</title>
        <authorList>
            <person name="Liu Z."/>
        </authorList>
    </citation>
    <scope>NUCLEOTIDE SEQUENCE [LARGE SCALE GENOMIC DNA]</scope>
    <source>
        <strain evidence="7 8">DRYC-M-16</strain>
    </source>
</reference>
<dbReference type="CDD" id="cd06171">
    <property type="entry name" value="Sigma70_r4"/>
    <property type="match status" value="1"/>
</dbReference>
<evidence type="ECO:0000256" key="3">
    <source>
        <dbReference type="ARBA" id="ARBA00023082"/>
    </source>
</evidence>
<feature type="domain" description="RNA polymerase sigma-70 region 2" evidence="5">
    <location>
        <begin position="37"/>
        <end position="105"/>
    </location>
</feature>
<accession>A0ABY2KTU8</accession>
<keyword evidence="3" id="KW-0731">Sigma factor</keyword>
<dbReference type="Gene3D" id="1.10.1740.10">
    <property type="match status" value="1"/>
</dbReference>
<comment type="similarity">
    <text evidence="1">Belongs to the sigma-70 factor family. ECF subfamily.</text>
</comment>
<dbReference type="Gene3D" id="1.10.10.10">
    <property type="entry name" value="Winged helix-like DNA-binding domain superfamily/Winged helix DNA-binding domain"/>
    <property type="match status" value="1"/>
</dbReference>
<evidence type="ECO:0000259" key="6">
    <source>
        <dbReference type="Pfam" id="PF08281"/>
    </source>
</evidence>
<evidence type="ECO:0000256" key="2">
    <source>
        <dbReference type="ARBA" id="ARBA00023015"/>
    </source>
</evidence>
<protein>
    <submittedName>
        <fullName evidence="7">Sigma-70 family RNA polymerase sigma factor</fullName>
    </submittedName>
</protein>
<dbReference type="InterPro" id="IPR014284">
    <property type="entry name" value="RNA_pol_sigma-70_dom"/>
</dbReference>
<sequence length="195" mass="22201">MRRKGNLRLAADVEQTDWSALVFRVRDDQDKAAFAALFRHFAPRVKAFLMKSGASEALAEECAQDVMATLWQKARLFDAERASVATWVFTIARNRRIDALRKSRRPEPEDLPWGPEPEPDQAEVYEAQQETERLGVALAQLPLKQRVLIERAYFGDLSHSEIAAETGLPLGTIKSRIRLALDRLRQQMDVKATEK</sequence>
<keyword evidence="2" id="KW-0805">Transcription regulation</keyword>
<dbReference type="InterPro" id="IPR013324">
    <property type="entry name" value="RNA_pol_sigma_r3/r4-like"/>
</dbReference>
<dbReference type="PANTHER" id="PTHR43133:SF62">
    <property type="entry name" value="RNA POLYMERASE SIGMA FACTOR SIGZ"/>
    <property type="match status" value="1"/>
</dbReference>
<dbReference type="InterPro" id="IPR036388">
    <property type="entry name" value="WH-like_DNA-bd_sf"/>
</dbReference>
<feature type="domain" description="RNA polymerase sigma factor 70 region 4 type 2" evidence="6">
    <location>
        <begin position="132"/>
        <end position="184"/>
    </location>
</feature>
<dbReference type="InterPro" id="IPR039425">
    <property type="entry name" value="RNA_pol_sigma-70-like"/>
</dbReference>
<dbReference type="NCBIfam" id="TIGR02937">
    <property type="entry name" value="sigma70-ECF"/>
    <property type="match status" value="1"/>
</dbReference>
<comment type="caution">
    <text evidence="7">The sequence shown here is derived from an EMBL/GenBank/DDBJ whole genome shotgun (WGS) entry which is preliminary data.</text>
</comment>
<dbReference type="RefSeq" id="WP_135428929.1">
    <property type="nucleotide sequence ID" value="NZ_RPEM01000002.1"/>
</dbReference>
<name>A0ABY2KTU8_9RHOB</name>
<dbReference type="InterPro" id="IPR007627">
    <property type="entry name" value="RNA_pol_sigma70_r2"/>
</dbReference>
<organism evidence="7 8">
    <name type="scientific">Pseudotabrizicola sediminis</name>
    <dbReference type="NCBI Taxonomy" id="2486418"/>
    <lineage>
        <taxon>Bacteria</taxon>
        <taxon>Pseudomonadati</taxon>
        <taxon>Pseudomonadota</taxon>
        <taxon>Alphaproteobacteria</taxon>
        <taxon>Rhodobacterales</taxon>
        <taxon>Paracoccaceae</taxon>
        <taxon>Pseudotabrizicola</taxon>
    </lineage>
</organism>
<dbReference type="Pfam" id="PF08281">
    <property type="entry name" value="Sigma70_r4_2"/>
    <property type="match status" value="1"/>
</dbReference>
<dbReference type="Pfam" id="PF04542">
    <property type="entry name" value="Sigma70_r2"/>
    <property type="match status" value="1"/>
</dbReference>
<dbReference type="SUPFAM" id="SSF88659">
    <property type="entry name" value="Sigma3 and sigma4 domains of RNA polymerase sigma factors"/>
    <property type="match status" value="1"/>
</dbReference>
<dbReference type="EMBL" id="RPEM01000002">
    <property type="protein sequence ID" value="TGD44557.1"/>
    <property type="molecule type" value="Genomic_DNA"/>
</dbReference>
<dbReference type="InterPro" id="IPR013249">
    <property type="entry name" value="RNA_pol_sigma70_r4_t2"/>
</dbReference>